<dbReference type="HOGENOM" id="CLU_433183_0_0_1"/>
<feature type="compositionally biased region" description="Basic and acidic residues" evidence="1">
    <location>
        <begin position="77"/>
        <end position="87"/>
    </location>
</feature>
<feature type="region of interest" description="Disordered" evidence="1">
    <location>
        <begin position="394"/>
        <end position="434"/>
    </location>
</feature>
<evidence type="ECO:0000313" key="3">
    <source>
        <dbReference type="Proteomes" id="UP000016933"/>
    </source>
</evidence>
<feature type="compositionally biased region" description="Basic and acidic residues" evidence="1">
    <location>
        <begin position="250"/>
        <end position="259"/>
    </location>
</feature>
<feature type="region of interest" description="Disordered" evidence="1">
    <location>
        <begin position="185"/>
        <end position="218"/>
    </location>
</feature>
<feature type="region of interest" description="Disordered" evidence="1">
    <location>
        <begin position="24"/>
        <end position="134"/>
    </location>
</feature>
<feature type="compositionally biased region" description="Polar residues" evidence="1">
    <location>
        <begin position="49"/>
        <end position="66"/>
    </location>
</feature>
<dbReference type="Proteomes" id="UP000016933">
    <property type="component" value="Unassembled WGS sequence"/>
</dbReference>
<protein>
    <submittedName>
        <fullName evidence="2">Uncharacterized protein</fullName>
    </submittedName>
</protein>
<feature type="region of interest" description="Disordered" evidence="1">
    <location>
        <begin position="250"/>
        <end position="272"/>
    </location>
</feature>
<feature type="compositionally biased region" description="Polar residues" evidence="1">
    <location>
        <begin position="417"/>
        <end position="431"/>
    </location>
</feature>
<feature type="compositionally biased region" description="Basic and acidic residues" evidence="1">
    <location>
        <begin position="585"/>
        <end position="595"/>
    </location>
</feature>
<gene>
    <name evidence="2" type="ORF">DOTSEDRAFT_49294</name>
</gene>
<reference evidence="3" key="1">
    <citation type="journal article" date="2012" name="PLoS Genet.">
        <title>The genomes of the fungal plant pathogens Cladosporium fulvum and Dothistroma septosporum reveal adaptation to different hosts and lifestyles but also signatures of common ancestry.</title>
        <authorList>
            <person name="de Wit P.J.G.M."/>
            <person name="van der Burgt A."/>
            <person name="Oekmen B."/>
            <person name="Stergiopoulos I."/>
            <person name="Abd-Elsalam K.A."/>
            <person name="Aerts A.L."/>
            <person name="Bahkali A.H."/>
            <person name="Beenen H.G."/>
            <person name="Chettri P."/>
            <person name="Cox M.P."/>
            <person name="Datema E."/>
            <person name="de Vries R.P."/>
            <person name="Dhillon B."/>
            <person name="Ganley A.R."/>
            <person name="Griffiths S.A."/>
            <person name="Guo Y."/>
            <person name="Hamelin R.C."/>
            <person name="Henrissat B."/>
            <person name="Kabir M.S."/>
            <person name="Jashni M.K."/>
            <person name="Kema G."/>
            <person name="Klaubauf S."/>
            <person name="Lapidus A."/>
            <person name="Levasseur A."/>
            <person name="Lindquist E."/>
            <person name="Mehrabi R."/>
            <person name="Ohm R.A."/>
            <person name="Owen T.J."/>
            <person name="Salamov A."/>
            <person name="Schwelm A."/>
            <person name="Schijlen E."/>
            <person name="Sun H."/>
            <person name="van den Burg H.A."/>
            <person name="van Ham R.C.H.J."/>
            <person name="Zhang S."/>
            <person name="Goodwin S.B."/>
            <person name="Grigoriev I.V."/>
            <person name="Collemare J."/>
            <person name="Bradshaw R.E."/>
        </authorList>
    </citation>
    <scope>NUCLEOTIDE SEQUENCE [LARGE SCALE GENOMIC DNA]</scope>
    <source>
        <strain evidence="3">NZE10 / CBS 128990</strain>
    </source>
</reference>
<reference evidence="2 3" key="2">
    <citation type="journal article" date="2012" name="PLoS Pathog.">
        <title>Diverse lifestyles and strategies of plant pathogenesis encoded in the genomes of eighteen Dothideomycetes fungi.</title>
        <authorList>
            <person name="Ohm R.A."/>
            <person name="Feau N."/>
            <person name="Henrissat B."/>
            <person name="Schoch C.L."/>
            <person name="Horwitz B.A."/>
            <person name="Barry K.W."/>
            <person name="Condon B.J."/>
            <person name="Copeland A.C."/>
            <person name="Dhillon B."/>
            <person name="Glaser F."/>
            <person name="Hesse C.N."/>
            <person name="Kosti I."/>
            <person name="LaButti K."/>
            <person name="Lindquist E.A."/>
            <person name="Lucas S."/>
            <person name="Salamov A.A."/>
            <person name="Bradshaw R.E."/>
            <person name="Ciuffetti L."/>
            <person name="Hamelin R.C."/>
            <person name="Kema G.H.J."/>
            <person name="Lawrence C."/>
            <person name="Scott J.A."/>
            <person name="Spatafora J.W."/>
            <person name="Turgeon B.G."/>
            <person name="de Wit P.J.G.M."/>
            <person name="Zhong S."/>
            <person name="Goodwin S.B."/>
            <person name="Grigoriev I.V."/>
        </authorList>
    </citation>
    <scope>NUCLEOTIDE SEQUENCE [LARGE SCALE GENOMIC DNA]</scope>
    <source>
        <strain evidence="3">NZE10 / CBS 128990</strain>
    </source>
</reference>
<organism evidence="2 3">
    <name type="scientific">Dothistroma septosporum (strain NZE10 / CBS 128990)</name>
    <name type="common">Red band needle blight fungus</name>
    <name type="synonym">Mycosphaerella pini</name>
    <dbReference type="NCBI Taxonomy" id="675120"/>
    <lineage>
        <taxon>Eukaryota</taxon>
        <taxon>Fungi</taxon>
        <taxon>Dikarya</taxon>
        <taxon>Ascomycota</taxon>
        <taxon>Pezizomycotina</taxon>
        <taxon>Dothideomycetes</taxon>
        <taxon>Dothideomycetidae</taxon>
        <taxon>Mycosphaerellales</taxon>
        <taxon>Mycosphaerellaceae</taxon>
        <taxon>Dothistroma</taxon>
    </lineage>
</organism>
<dbReference type="EMBL" id="KB446535">
    <property type="protein sequence ID" value="EME48919.1"/>
    <property type="molecule type" value="Genomic_DNA"/>
</dbReference>
<sequence>MECGCDKARNPSTSIPEWQVLSVSSTVFPKPHRTNLQDQSKEPPHHTTTKQQMVEMTTHPRSSSQPALKMPRLPSRRPSDDLPDPKARFGVSSQRSKQVRRHRRSESGIFSVERRRESNLGNQNNDDEILRAPKSSMIPNLTELSHDGTASATNLTRFTPLKTTMPNSGAGDIARRANALPPTALSIPLARRSATSQESRPTGTRGSTGASPTYRDDGRKGRSWCQFCALPHQCLPHQCQRSPHQRCREADRRLSRRAPDGQVASGLRGHRRSVDAVEESSLALKLLQVGPCPNNERHSTPQPTIGPLYIAESLPSEQESNQSGHLNDQGMPSTQLTPLRIPSTSRFQQISSQDTTHGTVCTGSLQTLCARPDSMLASTTCPLREQIIPVVSAARTSEESDDSPASSIFSHPDWHSSEGSYDTPLTSQCSSPVKGPPLPGLIRRLTSRFSALCVDHAQFNGPADHESESATEEVLRDEHGENCFDPGSQQLAELHTSHLGVDLTNPFGVHNDASQLADPLKDATSLVQACSAKRPPTASCFAETGNPITPQSSQRYPSKFLGYCERSSSHRQRRSMAETLETPDRFIPGRRETPTKEALLLRRPAKRSSIHASHRYPASAPTTDPFASAQTR</sequence>
<keyword evidence="3" id="KW-1185">Reference proteome</keyword>
<dbReference type="AlphaFoldDB" id="N1Q364"/>
<feature type="compositionally biased region" description="Basic residues" evidence="1">
    <location>
        <begin position="603"/>
        <end position="614"/>
    </location>
</feature>
<proteinExistence type="predicted"/>
<feature type="compositionally biased region" description="Polar residues" evidence="1">
    <location>
        <begin position="193"/>
        <end position="211"/>
    </location>
</feature>
<accession>N1Q364</accession>
<feature type="non-terminal residue" evidence="2">
    <location>
        <position position="632"/>
    </location>
</feature>
<evidence type="ECO:0000256" key="1">
    <source>
        <dbReference type="SAM" id="MobiDB-lite"/>
    </source>
</evidence>
<feature type="region of interest" description="Disordered" evidence="1">
    <location>
        <begin position="585"/>
        <end position="632"/>
    </location>
</feature>
<evidence type="ECO:0000313" key="2">
    <source>
        <dbReference type="EMBL" id="EME48919.1"/>
    </source>
</evidence>
<name>N1Q364_DOTSN</name>